<gene>
    <name evidence="2" type="ORF">I302_01824</name>
    <name evidence="3" type="ORF">I302_103124</name>
</gene>
<reference evidence="2" key="1">
    <citation type="submission" date="2013-07" db="EMBL/GenBank/DDBJ databases">
        <title>The Genome Sequence of Cryptococcus bestiolae CBS10118.</title>
        <authorList>
            <consortium name="The Broad Institute Genome Sequencing Platform"/>
            <person name="Cuomo C."/>
            <person name="Litvintseva A."/>
            <person name="Chen Y."/>
            <person name="Heitman J."/>
            <person name="Sun S."/>
            <person name="Springer D."/>
            <person name="Dromer F."/>
            <person name="Young S.K."/>
            <person name="Zeng Q."/>
            <person name="Gargeya S."/>
            <person name="Fitzgerald M."/>
            <person name="Abouelleil A."/>
            <person name="Alvarado L."/>
            <person name="Berlin A.M."/>
            <person name="Chapman S.B."/>
            <person name="Dewar J."/>
            <person name="Goldberg J."/>
            <person name="Griggs A."/>
            <person name="Gujja S."/>
            <person name="Hansen M."/>
            <person name="Howarth C."/>
            <person name="Imamovic A."/>
            <person name="Larimer J."/>
            <person name="McCowan C."/>
            <person name="Murphy C."/>
            <person name="Pearson M."/>
            <person name="Priest M."/>
            <person name="Roberts A."/>
            <person name="Saif S."/>
            <person name="Shea T."/>
            <person name="Sykes S."/>
            <person name="Wortman J."/>
            <person name="Nusbaum C."/>
            <person name="Birren B."/>
        </authorList>
    </citation>
    <scope>NUCLEOTIDE SEQUENCE [LARGE SCALE GENOMIC DNA]</scope>
    <source>
        <strain evidence="2">CBS 10118</strain>
    </source>
</reference>
<keyword evidence="1" id="KW-0472">Membrane</keyword>
<evidence type="ECO:0000313" key="2">
    <source>
        <dbReference type="EMBL" id="OCF30305.1"/>
    </source>
</evidence>
<dbReference type="STRING" id="1296100.A0A1B9GH22"/>
<proteinExistence type="predicted"/>
<keyword evidence="1" id="KW-0812">Transmembrane</keyword>
<keyword evidence="1" id="KW-1133">Transmembrane helix</keyword>
<dbReference type="GeneID" id="30206223"/>
<evidence type="ECO:0000256" key="1">
    <source>
        <dbReference type="SAM" id="Phobius"/>
    </source>
</evidence>
<dbReference type="VEuPathDB" id="FungiDB:I302_01824"/>
<keyword evidence="4" id="KW-1185">Reference proteome</keyword>
<reference evidence="3" key="2">
    <citation type="submission" date="2013-07" db="EMBL/GenBank/DDBJ databases">
        <authorList>
            <consortium name="The Broad Institute Genome Sequencing Platform"/>
            <person name="Cuomo C."/>
            <person name="Litvintseva A."/>
            <person name="Chen Y."/>
            <person name="Heitman J."/>
            <person name="Sun S."/>
            <person name="Springer D."/>
            <person name="Dromer F."/>
            <person name="Young S.K."/>
            <person name="Zeng Q."/>
            <person name="Gargeya S."/>
            <person name="Fitzgerald M."/>
            <person name="Abouelleil A."/>
            <person name="Alvarado L."/>
            <person name="Berlin A.M."/>
            <person name="Chapman S.B."/>
            <person name="Dewar J."/>
            <person name="Goldberg J."/>
            <person name="Griggs A."/>
            <person name="Gujja S."/>
            <person name="Hansen M."/>
            <person name="Howarth C."/>
            <person name="Imamovic A."/>
            <person name="Larimer J."/>
            <person name="McCowan C."/>
            <person name="Murphy C."/>
            <person name="Pearson M."/>
            <person name="Priest M."/>
            <person name="Roberts A."/>
            <person name="Saif S."/>
            <person name="Shea T."/>
            <person name="Sykes S."/>
            <person name="Wortman J."/>
            <person name="Nusbaum C."/>
            <person name="Birren B."/>
        </authorList>
    </citation>
    <scope>NUCLEOTIDE SEQUENCE</scope>
    <source>
        <strain evidence="3">CBS 10118</strain>
    </source>
</reference>
<dbReference type="OrthoDB" id="2588793at2759"/>
<evidence type="ECO:0000313" key="3">
    <source>
        <dbReference type="EMBL" id="WVW81133.1"/>
    </source>
</evidence>
<dbReference type="RefSeq" id="XP_019051375.1">
    <property type="nucleotide sequence ID" value="XM_019188497.1"/>
</dbReference>
<dbReference type="EMBL" id="CP144541">
    <property type="protein sequence ID" value="WVW81133.1"/>
    <property type="molecule type" value="Genomic_DNA"/>
</dbReference>
<reference evidence="3" key="4">
    <citation type="submission" date="2024-02" db="EMBL/GenBank/DDBJ databases">
        <title>Comparative genomics of Cryptococcus and Kwoniella reveals pathogenesis evolution and contrasting modes of karyotype evolution via chromosome fusion or intercentromeric recombination.</title>
        <authorList>
            <person name="Coelho M.A."/>
            <person name="David-Palma M."/>
            <person name="Shea T."/>
            <person name="Bowers K."/>
            <person name="McGinley-Smith S."/>
            <person name="Mohammad A.W."/>
            <person name="Gnirke A."/>
            <person name="Yurkov A.M."/>
            <person name="Nowrousian M."/>
            <person name="Sun S."/>
            <person name="Cuomo C.A."/>
            <person name="Heitman J."/>
        </authorList>
    </citation>
    <scope>NUCLEOTIDE SEQUENCE</scope>
    <source>
        <strain evidence="3">CBS 10118</strain>
    </source>
</reference>
<protein>
    <submittedName>
        <fullName evidence="2">Uncharacterized protein</fullName>
    </submittedName>
</protein>
<reference evidence="2" key="3">
    <citation type="submission" date="2014-01" db="EMBL/GenBank/DDBJ databases">
        <title>Evolution of pathogenesis and genome organization in the Tremellales.</title>
        <authorList>
            <person name="Cuomo C."/>
            <person name="Litvintseva A."/>
            <person name="Heitman J."/>
            <person name="Chen Y."/>
            <person name="Sun S."/>
            <person name="Springer D."/>
            <person name="Dromer F."/>
            <person name="Young S."/>
            <person name="Zeng Q."/>
            <person name="Chapman S."/>
            <person name="Gujja S."/>
            <person name="Saif S."/>
            <person name="Birren B."/>
        </authorList>
    </citation>
    <scope>NUCLEOTIDE SEQUENCE</scope>
    <source>
        <strain evidence="2">CBS 10118</strain>
    </source>
</reference>
<accession>A0A1B9GH22</accession>
<organism evidence="2">
    <name type="scientific">Kwoniella bestiolae CBS 10118</name>
    <dbReference type="NCBI Taxonomy" id="1296100"/>
    <lineage>
        <taxon>Eukaryota</taxon>
        <taxon>Fungi</taxon>
        <taxon>Dikarya</taxon>
        <taxon>Basidiomycota</taxon>
        <taxon>Agaricomycotina</taxon>
        <taxon>Tremellomycetes</taxon>
        <taxon>Tremellales</taxon>
        <taxon>Cryptococcaceae</taxon>
        <taxon>Kwoniella</taxon>
    </lineage>
</organism>
<dbReference type="EMBL" id="KI894018">
    <property type="protein sequence ID" value="OCF30305.1"/>
    <property type="molecule type" value="Genomic_DNA"/>
</dbReference>
<evidence type="ECO:0000313" key="4">
    <source>
        <dbReference type="Proteomes" id="UP000092730"/>
    </source>
</evidence>
<name>A0A1B9GH22_9TREE</name>
<feature type="transmembrane region" description="Helical" evidence="1">
    <location>
        <begin position="12"/>
        <end position="28"/>
    </location>
</feature>
<sequence>MVHPIPLTPRWIILYTTILLSAISLWFMRDDQGGFSSLNSLSNPFSSNQCPSSCRSDPFSQRGILTYPSVERYNETRWIPLPPFSSDNKVKLSNIDYTGNLPPELEAGLAEQLTARLNQQEENQLADTVEWEWLKGRLVVFLDDRNNVEQLCGEIHGKSESWGGHVGGFCHVERIDLTLVWWFSYGLVDDESLDLWRKLEARPITFENRIKEVFLPAMKSDGIDRTPDLMVVSSLFWDEGFIRDYPQLYPPTPPLPPDHRNRPGFLPDQIQWHQSRLAALFTYLREIYNQPDLPLMFRTRHIRANMNYGGGLKIAQIDQGAREVCEAMGVKLFRWGDLLEGVSDYYDKDQHFPLGPNTYLFGE</sequence>
<dbReference type="AlphaFoldDB" id="A0A1B9GH22"/>
<dbReference type="Proteomes" id="UP000092730">
    <property type="component" value="Chromosome 1"/>
</dbReference>
<dbReference type="KEGG" id="kbi:30206223"/>